<dbReference type="GO" id="GO:0010945">
    <property type="term" value="F:coenzyme A diphosphatase activity"/>
    <property type="evidence" value="ECO:0007669"/>
    <property type="project" value="InterPro"/>
</dbReference>
<comment type="cofactor">
    <cofactor evidence="2">
        <name>Mg(2+)</name>
        <dbReference type="ChEBI" id="CHEBI:18420"/>
    </cofactor>
</comment>
<proteinExistence type="predicted"/>
<dbReference type="KEGG" id="gph:GEMMAAP_14130"/>
<dbReference type="CDD" id="cd03426">
    <property type="entry name" value="NUDIX_CoAse_Nudt7"/>
    <property type="match status" value="1"/>
</dbReference>
<keyword evidence="9" id="KW-1185">Reference proteome</keyword>
<evidence type="ECO:0000256" key="4">
    <source>
        <dbReference type="ARBA" id="ARBA00022801"/>
    </source>
</evidence>
<dbReference type="EMBL" id="CP011454">
    <property type="protein sequence ID" value="AMW06872.1"/>
    <property type="molecule type" value="Genomic_DNA"/>
</dbReference>
<dbReference type="PANTHER" id="PTHR12992:SF11">
    <property type="entry name" value="MITOCHONDRIAL COENZYME A DIPHOSPHATASE NUDT8"/>
    <property type="match status" value="1"/>
</dbReference>
<gene>
    <name evidence="8" type="ORF">GEMMAAP_14130</name>
</gene>
<evidence type="ECO:0000259" key="7">
    <source>
        <dbReference type="PROSITE" id="PS51462"/>
    </source>
</evidence>
<evidence type="ECO:0000313" key="9">
    <source>
        <dbReference type="Proteomes" id="UP000076404"/>
    </source>
</evidence>
<organism evidence="8 9">
    <name type="scientific">Gemmatimonas phototrophica</name>
    <dbReference type="NCBI Taxonomy" id="1379270"/>
    <lineage>
        <taxon>Bacteria</taxon>
        <taxon>Pseudomonadati</taxon>
        <taxon>Gemmatimonadota</taxon>
        <taxon>Gemmatimonadia</taxon>
        <taxon>Gemmatimonadales</taxon>
        <taxon>Gemmatimonadaceae</taxon>
        <taxon>Gemmatimonas</taxon>
    </lineage>
</organism>
<evidence type="ECO:0000256" key="2">
    <source>
        <dbReference type="ARBA" id="ARBA00001946"/>
    </source>
</evidence>
<dbReference type="AlphaFoldDB" id="A0A145Q4M9"/>
<reference evidence="8 9" key="1">
    <citation type="journal article" date="2014" name="Proc. Natl. Acad. Sci. U.S.A.">
        <title>Functional type 2 photosynthetic reaction centers found in the rare bacterial phylum Gemmatimonadetes.</title>
        <authorList>
            <person name="Zeng Y."/>
            <person name="Feng F."/>
            <person name="Medova H."/>
            <person name="Dean J."/>
            <person name="Koblizek M."/>
        </authorList>
    </citation>
    <scope>NUCLEOTIDE SEQUENCE [LARGE SCALE GENOMIC DNA]</scope>
    <source>
        <strain evidence="8 9">AP64</strain>
    </source>
</reference>
<dbReference type="Proteomes" id="UP000076404">
    <property type="component" value="Chromosome"/>
</dbReference>
<dbReference type="Pfam" id="PF00293">
    <property type="entry name" value="NUDIX"/>
    <property type="match status" value="1"/>
</dbReference>
<dbReference type="GO" id="GO:0046872">
    <property type="term" value="F:metal ion binding"/>
    <property type="evidence" value="ECO:0007669"/>
    <property type="project" value="UniProtKB-KW"/>
</dbReference>
<dbReference type="STRING" id="1379270.GEMMAAP_14130"/>
<evidence type="ECO:0000256" key="5">
    <source>
        <dbReference type="ARBA" id="ARBA00022842"/>
    </source>
</evidence>
<keyword evidence="6" id="KW-0464">Manganese</keyword>
<dbReference type="Gene3D" id="3.90.79.10">
    <property type="entry name" value="Nucleoside Triphosphate Pyrophosphohydrolase"/>
    <property type="match status" value="1"/>
</dbReference>
<keyword evidence="4" id="KW-0378">Hydrolase</keyword>
<name>A0A145Q4M9_9BACT</name>
<reference evidence="8 9" key="2">
    <citation type="journal article" date="2016" name="Environ. Microbiol. Rep.">
        <title>Metagenomic evidence for the presence of phototrophic Gemmatimonadetes bacteria in diverse environments.</title>
        <authorList>
            <person name="Zeng Y."/>
            <person name="Baumbach J."/>
            <person name="Barbosa E.G."/>
            <person name="Azevedo V."/>
            <person name="Zhang C."/>
            <person name="Koblizek M."/>
        </authorList>
    </citation>
    <scope>NUCLEOTIDE SEQUENCE [LARGE SCALE GENOMIC DNA]</scope>
    <source>
        <strain evidence="8 9">AP64</strain>
    </source>
</reference>
<protein>
    <recommendedName>
        <fullName evidence="7">Nudix hydrolase domain-containing protein</fullName>
    </recommendedName>
</protein>
<dbReference type="eggNOG" id="COG1051">
    <property type="taxonomic scope" value="Bacteria"/>
</dbReference>
<dbReference type="InterPro" id="IPR000086">
    <property type="entry name" value="NUDIX_hydrolase_dom"/>
</dbReference>
<dbReference type="InterPro" id="IPR045121">
    <property type="entry name" value="CoAse"/>
</dbReference>
<comment type="cofactor">
    <cofactor evidence="1">
        <name>Mn(2+)</name>
        <dbReference type="ChEBI" id="CHEBI:29035"/>
    </cofactor>
</comment>
<dbReference type="PROSITE" id="PS51462">
    <property type="entry name" value="NUDIX"/>
    <property type="match status" value="1"/>
</dbReference>
<dbReference type="PANTHER" id="PTHR12992">
    <property type="entry name" value="NUDIX HYDROLASE"/>
    <property type="match status" value="1"/>
</dbReference>
<feature type="domain" description="Nudix hydrolase" evidence="7">
    <location>
        <begin position="14"/>
        <end position="150"/>
    </location>
</feature>
<dbReference type="SUPFAM" id="SSF55811">
    <property type="entry name" value="Nudix"/>
    <property type="match status" value="1"/>
</dbReference>
<evidence type="ECO:0000256" key="6">
    <source>
        <dbReference type="ARBA" id="ARBA00023211"/>
    </source>
</evidence>
<keyword evidence="5" id="KW-0460">Magnesium</keyword>
<evidence type="ECO:0000256" key="3">
    <source>
        <dbReference type="ARBA" id="ARBA00022723"/>
    </source>
</evidence>
<accession>A0A145Q4M9</accession>
<keyword evidence="3" id="KW-0479">Metal-binding</keyword>
<evidence type="ECO:0000256" key="1">
    <source>
        <dbReference type="ARBA" id="ARBA00001936"/>
    </source>
</evidence>
<sequence length="180" mass="19989">MSRVAVDATVREDTRLAAVAAVLRVVEGTVELLFIKRSEHEGDPWSGHMAFPGGRHEPHDASLEATACRETMEELALDLTCGRILGRLDDLAPRNPVLPPILIRPFVAVVPPDVIFSPSEEVAATFWVPLAVLRHEDTRAEHVMTINGVRARFPGFRVEQHIVWGLTERIVQQLLALLEP</sequence>
<dbReference type="InterPro" id="IPR015797">
    <property type="entry name" value="NUDIX_hydrolase-like_dom_sf"/>
</dbReference>
<evidence type="ECO:0000313" key="8">
    <source>
        <dbReference type="EMBL" id="AMW06872.1"/>
    </source>
</evidence>